<feature type="non-terminal residue" evidence="3">
    <location>
        <position position="1"/>
    </location>
</feature>
<feature type="region of interest" description="Disordered" evidence="2">
    <location>
        <begin position="1"/>
        <end position="30"/>
    </location>
</feature>
<dbReference type="PANTHER" id="PTHR18898:SF2">
    <property type="entry name" value="NUCLEOPROTEIN TPR"/>
    <property type="match status" value="1"/>
</dbReference>
<dbReference type="PANTHER" id="PTHR18898">
    <property type="entry name" value="NUCLEOPROTEIN TPR-RELATED"/>
    <property type="match status" value="1"/>
</dbReference>
<protein>
    <recommendedName>
        <fullName evidence="5">Nucleoprotein TPR</fullName>
    </recommendedName>
</protein>
<feature type="compositionally biased region" description="Acidic residues" evidence="2">
    <location>
        <begin position="1764"/>
        <end position="1784"/>
    </location>
</feature>
<feature type="compositionally biased region" description="Acidic residues" evidence="2">
    <location>
        <begin position="1867"/>
        <end position="1900"/>
    </location>
</feature>
<dbReference type="EMBL" id="CATQJA010002651">
    <property type="protein sequence ID" value="CAJ0577538.1"/>
    <property type="molecule type" value="Genomic_DNA"/>
</dbReference>
<evidence type="ECO:0000256" key="1">
    <source>
        <dbReference type="SAM" id="Coils"/>
    </source>
</evidence>
<feature type="compositionally biased region" description="Acidic residues" evidence="2">
    <location>
        <begin position="1820"/>
        <end position="1832"/>
    </location>
</feature>
<feature type="compositionally biased region" description="Low complexity" evidence="2">
    <location>
        <begin position="2014"/>
        <end position="2036"/>
    </location>
</feature>
<dbReference type="GO" id="GO:0006406">
    <property type="term" value="P:mRNA export from nucleus"/>
    <property type="evidence" value="ECO:0007669"/>
    <property type="project" value="TreeGrafter"/>
</dbReference>
<feature type="coiled-coil region" evidence="1">
    <location>
        <begin position="522"/>
        <end position="640"/>
    </location>
</feature>
<evidence type="ECO:0000256" key="2">
    <source>
        <dbReference type="SAM" id="MobiDB-lite"/>
    </source>
</evidence>
<feature type="compositionally biased region" description="Acidic residues" evidence="2">
    <location>
        <begin position="1797"/>
        <end position="1807"/>
    </location>
</feature>
<feature type="region of interest" description="Disordered" evidence="2">
    <location>
        <begin position="1519"/>
        <end position="2089"/>
    </location>
</feature>
<feature type="coiled-coil region" evidence="1">
    <location>
        <begin position="392"/>
        <end position="489"/>
    </location>
</feature>
<feature type="region of interest" description="Disordered" evidence="2">
    <location>
        <begin position="1438"/>
        <end position="1502"/>
    </location>
</feature>
<accession>A0AA36D059</accession>
<feature type="compositionally biased region" description="Pro residues" evidence="2">
    <location>
        <begin position="1571"/>
        <end position="1580"/>
    </location>
</feature>
<feature type="coiled-coil region" evidence="1">
    <location>
        <begin position="1257"/>
        <end position="1327"/>
    </location>
</feature>
<feature type="compositionally biased region" description="Acidic residues" evidence="2">
    <location>
        <begin position="1914"/>
        <end position="1934"/>
    </location>
</feature>
<organism evidence="3 4">
    <name type="scientific">Mesorhabditis spiculigera</name>
    <dbReference type="NCBI Taxonomy" id="96644"/>
    <lineage>
        <taxon>Eukaryota</taxon>
        <taxon>Metazoa</taxon>
        <taxon>Ecdysozoa</taxon>
        <taxon>Nematoda</taxon>
        <taxon>Chromadorea</taxon>
        <taxon>Rhabditida</taxon>
        <taxon>Rhabditina</taxon>
        <taxon>Rhabditomorpha</taxon>
        <taxon>Rhabditoidea</taxon>
        <taxon>Rhabditidae</taxon>
        <taxon>Mesorhabditinae</taxon>
        <taxon>Mesorhabditis</taxon>
    </lineage>
</organism>
<feature type="compositionally biased region" description="Polar residues" evidence="2">
    <location>
        <begin position="1553"/>
        <end position="1563"/>
    </location>
</feature>
<gene>
    <name evidence="3" type="ORF">MSPICULIGERA_LOCUS15810</name>
</gene>
<evidence type="ECO:0008006" key="5">
    <source>
        <dbReference type="Google" id="ProtNLM"/>
    </source>
</evidence>
<feature type="compositionally biased region" description="Low complexity" evidence="2">
    <location>
        <begin position="1697"/>
        <end position="1707"/>
    </location>
</feature>
<feature type="compositionally biased region" description="Low complexity" evidence="2">
    <location>
        <begin position="2060"/>
        <end position="2089"/>
    </location>
</feature>
<keyword evidence="1" id="KW-0175">Coiled coil</keyword>
<dbReference type="GO" id="GO:1901673">
    <property type="term" value="P:regulation of mitotic spindle assembly"/>
    <property type="evidence" value="ECO:0007669"/>
    <property type="project" value="TreeGrafter"/>
</dbReference>
<dbReference type="GO" id="GO:0017056">
    <property type="term" value="F:structural constituent of nuclear pore"/>
    <property type="evidence" value="ECO:0007669"/>
    <property type="project" value="TreeGrafter"/>
</dbReference>
<feature type="compositionally biased region" description="Low complexity" evidence="2">
    <location>
        <begin position="1475"/>
        <end position="1502"/>
    </location>
</feature>
<feature type="coiled-coil region" evidence="1">
    <location>
        <begin position="722"/>
        <end position="1208"/>
    </location>
</feature>
<sequence>MDPQELGDPLGDPPASSQPEVVPEDETRERLRGLEEDKTRLEQQIFGHVQEVTALRTQLQNVSTRNEQLTEQLSSCLSDITAKEHKARLMEAARDEYAEKKTRCEEQLEKYKHEKEDRDAIIRTITREKHQLNEELVTVREKLGNLKQENVELNAERKAWDREKREIDAQLQRVKDEVAVLSESKRWLLNEVSARDTKISQLRIEASNNQIERQNEKSRLTDETVGLQDRVTELEAELSQANAQLTEKVQAFKKQIETQQQAVYEAEEELRGRVNIASQYKEALDNANLLIEELKSSDEHSVREAAEIRQLLEEAKEQMESRQLQLQSELESRNERISDLEDELRKANELLQSGNNFGSISDEELERIAPAAAATSKLLRSGMTLSQFYREYARVTGELEEQKYVNSQLENELRIVVEQIENNMPDVARQREQLERTLDHNDRLSNQLDGAAEEKRQLVAQKDAATRELTFTKVELERFQREHIKLKEQTTQLLFVLESERMAAVEQMPQTPEEQRRMYTSIASLQNQNVQLQMELENVQRDAKNKLEEAVRQESQRLREELDLSKRELENINASMGRLQTAMGSLEQQRDRLRDLVERGSLDPEAADLRKRNVDLQNELAALKARYQLVEKRNQELKEETEKRIQIADDRVVDHNGRMNELKLVQVSLQAELDMQKQIALSTKAEYDKFISKFRAQERELTKSRQAQSAVESKLSENNDMMVKQQDEMASLKVENRALREDVEQARSTTSRLEGELRVYQEMSKTHQNLIAALGDAERRMQLGDDLKVTRLESLLESTTIERDQLRATNQSLSEQLSSASRLSGETEKRLTGDRDLLRTQLEELKKESTEAQQELASMRTKLDAAQKQAAAYESTNVSLNPERLANRNTYLEAQVEELKVKLSEAENRLARADHELLQLTNTSDSVETNLKEQTDSAQQTIGRLNGLVEAAEKRNKQHMEQIASVREELQRQGEELVAREAEWTREKTQLEQKVAVLEVQLNNSEALRGEHERRLTELKGEHATIESRFTALEEEKNQLLRDKDSLDVSLETLRAQLSTTKIELQNANARATEELRTREIMAEQDKQRQAAANQRVDEAEQAYQAAQKRTEELLQQITGLSNELTVLEAKSKSLDSDPTSTGDAATVSEGGMQVMQQVVRFLREEKEKAQERSMVAEMDLKRLRLEIEELREVKAQTTEQLRQRELEVEQNKVALAQKNELMNRLQKLTMVAKENMHLKAEKAKLTDSFAMLNNKHLELDSQVNDLRVEKERAEQNAASANALAAARQNELNLVRQRIGETAQQKITALKQQLDKITAEKEAESTKLAEMTTALEAKHKFALTQVQKFKEVQQKHQQVVVLARKQRDQIQALQQQGGAVFTASDLEKKDQEIAALQEQIAGLTKTKDESEKAAQATLDRLEAEKDEATARAAVMHNMLEKSNDRSKELGKQLEAEKEAHARTRAEAALQQAAIQPSSSRSEPSQSVSRSTQPVPAVPTPATTTVTLAPTLPQIQQVDAVPSAPVSASDSHPAVPSSQQPSFFSAFGSSSTSYRPTPATSVFGSPTLFKPQPQPSVPTPATPSTTAPAQPSVPVPSPSVPHNDAPPAMVAGFFGLRPAAQNASRASAFSSSAPADPAPAAATARQTPPQRQSNNTETINENPVAPVDEPDIDQGGAFAIDEELLPAEQPSQDDVFLSTISSSSGGETSTRKRGPQEDPEQLPKRHRDSPGENLISSSRANEDVLMDANSLGGIDDLDAMRQPDVLDEDIEGGAMEGDGEEEEEVVERLPEVNPQVLNDEDDDDDIQEIPDHPLQHQGAEQENEDDDDDDDDVQVISSDSEGQGVGDTDSEDDTGLVVMDDGPGEPGGDVEEFGYSEGEDLDDDDAGEDFGDEGDGVEADEAANPFESSDHDGDPNVDEQTQDAEVVDVDLLEEIGGEREAASAIEEADDEGRAESGQRVAPAEPLPAGAKDDASESCAQQPAQSTTQRPRTAAVSRAPIQFDILPSSSNETADQQPTTSAASSSYPSRILAAARGAARGGRAGQRPPPAGPYVAPSLRQARVGRGAMGAPRGRAGMAPRGAHRGGPPKM</sequence>
<feature type="compositionally biased region" description="Basic and acidic residues" evidence="2">
    <location>
        <begin position="1438"/>
        <end position="1465"/>
    </location>
</feature>
<proteinExistence type="predicted"/>
<evidence type="ECO:0000313" key="4">
    <source>
        <dbReference type="Proteomes" id="UP001177023"/>
    </source>
</evidence>
<feature type="coiled-coil region" evidence="1">
    <location>
        <begin position="217"/>
        <end position="350"/>
    </location>
</feature>
<comment type="caution">
    <text evidence="3">The sequence shown here is derived from an EMBL/GenBank/DDBJ whole genome shotgun (WGS) entry which is preliminary data.</text>
</comment>
<feature type="compositionally biased region" description="Polar residues" evidence="2">
    <location>
        <begin position="1976"/>
        <end position="1989"/>
    </location>
</feature>
<name>A0AA36D059_9BILA</name>
<evidence type="ECO:0000313" key="3">
    <source>
        <dbReference type="EMBL" id="CAJ0577538.1"/>
    </source>
</evidence>
<reference evidence="3" key="1">
    <citation type="submission" date="2023-06" db="EMBL/GenBank/DDBJ databases">
        <authorList>
            <person name="Delattre M."/>
        </authorList>
    </citation>
    <scope>NUCLEOTIDE SEQUENCE</scope>
    <source>
        <strain evidence="3">AF72</strain>
    </source>
</reference>
<feature type="compositionally biased region" description="Low complexity" evidence="2">
    <location>
        <begin position="1616"/>
        <end position="1651"/>
    </location>
</feature>
<dbReference type="Proteomes" id="UP001177023">
    <property type="component" value="Unassembled WGS sequence"/>
</dbReference>
<dbReference type="GO" id="GO:0005643">
    <property type="term" value="C:nuclear pore"/>
    <property type="evidence" value="ECO:0007669"/>
    <property type="project" value="TreeGrafter"/>
</dbReference>
<keyword evidence="4" id="KW-1185">Reference proteome</keyword>
<feature type="compositionally biased region" description="Low complexity" evidence="2">
    <location>
        <begin position="1519"/>
        <end position="1552"/>
    </location>
</feature>